<feature type="region of interest" description="Disordered" evidence="1">
    <location>
        <begin position="128"/>
        <end position="172"/>
    </location>
</feature>
<dbReference type="NCBIfam" id="NF043076">
    <property type="entry name" value="PHA_gran_PhaM"/>
    <property type="match status" value="1"/>
</dbReference>
<sequence length="172" mass="18041">MSNDHNAQDPLQSLWGNMGFSLPGMVTPTLDTDELEKRITDLKAVEGWLRMNLSMLQMTIQGMEMQRATLNAVKAMGQMGKAAPAPAEGEAPDPDMGAAAEAAAGAAANAFSQAAMWPWNVMNQMQEHLQQQEAAAGDTPPAAAPDATAQAAAKASTGKAAPKRPRPAKKST</sequence>
<dbReference type="RefSeq" id="WP_216129861.1">
    <property type="nucleotide sequence ID" value="NZ_CP064782.1"/>
</dbReference>
<protein>
    <submittedName>
        <fullName evidence="2">Uncharacterized protein</fullName>
    </submittedName>
</protein>
<organism evidence="2 3">
    <name type="scientific">Azospira inquinata</name>
    <dbReference type="NCBI Taxonomy" id="2785627"/>
    <lineage>
        <taxon>Bacteria</taxon>
        <taxon>Pseudomonadati</taxon>
        <taxon>Pseudomonadota</taxon>
        <taxon>Betaproteobacteria</taxon>
        <taxon>Rhodocyclales</taxon>
        <taxon>Rhodocyclaceae</taxon>
        <taxon>Azospira</taxon>
    </lineage>
</organism>
<accession>A0A975XTR0</accession>
<keyword evidence="3" id="KW-1185">Reference proteome</keyword>
<dbReference type="InterPro" id="IPR050026">
    <property type="entry name" value="PHA_gran_PhaM_N"/>
</dbReference>
<dbReference type="EMBL" id="CP064782">
    <property type="protein sequence ID" value="QWT48003.1"/>
    <property type="molecule type" value="Genomic_DNA"/>
</dbReference>
<feature type="compositionally biased region" description="Low complexity" evidence="1">
    <location>
        <begin position="134"/>
        <end position="160"/>
    </location>
</feature>
<reference evidence="2" key="1">
    <citation type="submission" date="2020-11" db="EMBL/GenBank/DDBJ databases">
        <title>Azospira inquinata sp. nov.</title>
        <authorList>
            <person name="Moe W.M."/>
            <person name="Mikes M.C."/>
        </authorList>
    </citation>
    <scope>NUCLEOTIDE SEQUENCE</scope>
    <source>
        <strain evidence="2">Azo-3</strain>
    </source>
</reference>
<proteinExistence type="predicted"/>
<evidence type="ECO:0000313" key="3">
    <source>
        <dbReference type="Proteomes" id="UP000683428"/>
    </source>
</evidence>
<dbReference type="AlphaFoldDB" id="A0A975XTR0"/>
<evidence type="ECO:0000256" key="1">
    <source>
        <dbReference type="SAM" id="MobiDB-lite"/>
    </source>
</evidence>
<dbReference type="Proteomes" id="UP000683428">
    <property type="component" value="Chromosome"/>
</dbReference>
<name>A0A975XTR0_9RHOO</name>
<dbReference type="KEGG" id="aiq:Azoinq_08950"/>
<evidence type="ECO:0000313" key="2">
    <source>
        <dbReference type="EMBL" id="QWT48003.1"/>
    </source>
</evidence>
<feature type="compositionally biased region" description="Basic residues" evidence="1">
    <location>
        <begin position="161"/>
        <end position="172"/>
    </location>
</feature>
<gene>
    <name evidence="2" type="ORF">Azoinq_08950</name>
</gene>